<dbReference type="EMBL" id="CP022278">
    <property type="protein sequence ID" value="ASK27807.1"/>
    <property type="molecule type" value="Genomic_DNA"/>
</dbReference>
<dbReference type="GO" id="GO:0016791">
    <property type="term" value="F:phosphatase activity"/>
    <property type="evidence" value="ECO:0007669"/>
    <property type="project" value="TreeGrafter"/>
</dbReference>
<comment type="similarity">
    <text evidence="1">Belongs to the protein-tyrosine phosphatase family.</text>
</comment>
<evidence type="ECO:0000313" key="4">
    <source>
        <dbReference type="Proteomes" id="UP000198238"/>
    </source>
</evidence>
<evidence type="ECO:0000259" key="2">
    <source>
        <dbReference type="PROSITE" id="PS50056"/>
    </source>
</evidence>
<dbReference type="AlphaFoldDB" id="A0A220S302"/>
<dbReference type="Gene3D" id="3.90.190.10">
    <property type="entry name" value="Protein tyrosine phosphatase superfamily"/>
    <property type="match status" value="1"/>
</dbReference>
<dbReference type="Pfam" id="PF22785">
    <property type="entry name" value="Tc-R-P"/>
    <property type="match status" value="1"/>
</dbReference>
<dbReference type="PANTHER" id="PTHR31126:SF72">
    <property type="entry name" value="DUAL SPECIFICITY PROTEIN PHOSPHATASE TPBA"/>
    <property type="match status" value="1"/>
</dbReference>
<gene>
    <name evidence="3" type="ORF">BG910_08710</name>
</gene>
<sequence length="195" mass="22585">MNVPAAVLLAVSLTACQIPHRTVTQEIRSRWAEPVKRDANLYRIDDKLYRSEQPVAADIPVLYKSGIQTVVNLRFFDRDDDRRQIGKSGLTLINYPLLSWHITPKQIAEVLYIIEMRQQNGAVLVHCYHGADRTGLVSGMYRIIYQGRSIRDARDEMVKGPFGYHSIWINIAKLFSEEKVAEVRRHLQTLRRQNR</sequence>
<dbReference type="PROSITE" id="PS50056">
    <property type="entry name" value="TYR_PHOSPHATASE_2"/>
    <property type="match status" value="1"/>
</dbReference>
<dbReference type="KEGG" id="nei:BG910_08710"/>
<protein>
    <submittedName>
        <fullName evidence="3">Protein-tyrosine-phosphatase</fullName>
    </submittedName>
</protein>
<name>A0A220S302_9NEIS</name>
<dbReference type="PANTHER" id="PTHR31126">
    <property type="entry name" value="TYROSINE-PROTEIN PHOSPHATASE"/>
    <property type="match status" value="1"/>
</dbReference>
<organism evidence="3 4">
    <name type="scientific">Neisseria chenwenguii</name>
    <dbReference type="NCBI Taxonomy" id="1853278"/>
    <lineage>
        <taxon>Bacteria</taxon>
        <taxon>Pseudomonadati</taxon>
        <taxon>Pseudomonadota</taxon>
        <taxon>Betaproteobacteria</taxon>
        <taxon>Neisseriales</taxon>
        <taxon>Neisseriaceae</taxon>
        <taxon>Neisseria</taxon>
    </lineage>
</organism>
<evidence type="ECO:0000313" key="3">
    <source>
        <dbReference type="EMBL" id="ASK27807.1"/>
    </source>
</evidence>
<accession>A0A220S302</accession>
<evidence type="ECO:0000256" key="1">
    <source>
        <dbReference type="ARBA" id="ARBA00009580"/>
    </source>
</evidence>
<proteinExistence type="inferred from homology"/>
<dbReference type="InterPro" id="IPR016130">
    <property type="entry name" value="Tyr_Pase_AS"/>
</dbReference>
<feature type="domain" description="Tyrosine specific protein phosphatases" evidence="2">
    <location>
        <begin position="108"/>
        <end position="157"/>
    </location>
</feature>
<dbReference type="RefSeq" id="WP_089036502.1">
    <property type="nucleotide sequence ID" value="NZ_CP022278.1"/>
</dbReference>
<dbReference type="PROSITE" id="PS00383">
    <property type="entry name" value="TYR_PHOSPHATASE_1"/>
    <property type="match status" value="1"/>
</dbReference>
<dbReference type="SUPFAM" id="SSF52799">
    <property type="entry name" value="(Phosphotyrosine protein) phosphatases II"/>
    <property type="match status" value="1"/>
</dbReference>
<dbReference type="InterPro" id="IPR029021">
    <property type="entry name" value="Prot-tyrosine_phosphatase-like"/>
</dbReference>
<dbReference type="InterPro" id="IPR000387">
    <property type="entry name" value="Tyr_Pase_dom"/>
</dbReference>
<reference evidence="3 4" key="1">
    <citation type="submission" date="2017-06" db="EMBL/GenBank/DDBJ databases">
        <title>Neisseria chenwenguii sp. nov., isolated from the intestinal contents of Tibetan Plateau Pika in Yushu, Qinghai Province, China.</title>
        <authorList>
            <person name="Zhang G."/>
        </authorList>
    </citation>
    <scope>NUCLEOTIDE SEQUENCE [LARGE SCALE GENOMIC DNA]</scope>
    <source>
        <strain evidence="3 4">10023</strain>
    </source>
</reference>
<keyword evidence="4" id="KW-1185">Reference proteome</keyword>
<dbReference type="Proteomes" id="UP000198238">
    <property type="component" value="Chromosome"/>
</dbReference>